<sequence>MFTFSPLQGAFSESPATQSLLELDGGVKLLVGLGWDASFDVEKLAELERQVATQSISLILLTHATVGHLAAYAHCCKNFARFTQIPVYATRPVIDLGRTLLQDLYESAPLAATIIPKSSFADTASSNAVASSPDNSGSDSSPSLDNLLLQPPSAEEIAKYFSLIQPLKYSQPHQPIQTPGTPPLNGLTITAYNSGRTLGGTIWHIQHGMESIVYAVDWNQARENVFAGAAWLGGAGSGGAEVIEQLRQPTALICSSRGATKPALSGGRNKRDEQLLETVKSIALGGGTVLIPVDSSARVLEIAYLLEHAWRTANDPKLEGIQLFLAGKSMSSTLRYAGTMLEWMDDNINREFEAINDRSHNQANQGSQGIRDRDRDDGANEGRSKSTGPFHFKYIRVLERKAQIDKLLDMTRAADTLRAKGRIILATDTTLEWGFSRDILRGLSEDPRNAIILTEQPTSAKCSNAVSSTLFSWWKTRSSDTRIDTVVDGVEVVYGGGRELAMTQTSRQRLEDGDLDLYQQWLAKRSLQSQVEAAGGAALEAAADAVDGEESDSSDSDDDSDSEQQGKSLNISAAINQANRRNVALTDEELGINILVKKKGTYDFEVDSRKGRDRFFPIPIRRKRTDDYGDLIRPEAYLRAEERNDSEVTGPIIAGTESDEETKLGKKRKWSDQSPSNSFTSSKRAQRSPSPSGDGSWLMPIDELDATEDLPDAAPASEPARLVVETVTIAVNLRIAYIDMEGIHDKRSLNMLIPLIQPRKLILIGGSADETNALASDCRRLLAGNSPESSSSSTSHSAVVLTPTAGAVVDASVDTNAWSLKLGDALVHRIKWQTVKGLSVATINGQLLGLALDTSAAITVPTKKPSGSDSDTEMDDDSTAPALKITPTLDLVHGAASASAARAMTQPLHVGDLRLAEIRRVLQMAGHAAEFRGEGILVVDGTVAVRKTDAGRIEVERVGADMGVQAGKRKRSAFAEVMRVVYDNLAVVAGA</sequence>
<keyword evidence="4" id="KW-0694">RNA-binding</keyword>
<dbReference type="Pfam" id="PF16661">
    <property type="entry name" value="Lactamase_B_6"/>
    <property type="match status" value="1"/>
</dbReference>
<keyword evidence="8" id="KW-1185">Reference proteome</keyword>
<dbReference type="PANTHER" id="PTHR45922:SF1">
    <property type="entry name" value="CLEAVAGE AND POLYADENYLATION SPECIFICITY FACTOR SUBUNIT 2"/>
    <property type="match status" value="1"/>
</dbReference>
<evidence type="ECO:0000313" key="8">
    <source>
        <dbReference type="Proteomes" id="UP000222788"/>
    </source>
</evidence>
<feature type="compositionally biased region" description="Basic and acidic residues" evidence="5">
    <location>
        <begin position="370"/>
        <end position="384"/>
    </location>
</feature>
<dbReference type="PANTHER" id="PTHR45922">
    <property type="entry name" value="CLEAVAGE AND POLYADENYLATION SPECIFICITY FACTOR SUBUNIT 2"/>
    <property type="match status" value="1"/>
</dbReference>
<evidence type="ECO:0000256" key="4">
    <source>
        <dbReference type="RuleBase" id="RU365006"/>
    </source>
</evidence>
<dbReference type="Pfam" id="PF07521">
    <property type="entry name" value="RMMBL"/>
    <property type="match status" value="1"/>
</dbReference>
<dbReference type="Gene3D" id="3.60.15.10">
    <property type="entry name" value="Ribonuclease Z/Hydroxyacylglutathione hydrolase-like"/>
    <property type="match status" value="1"/>
</dbReference>
<name>A0A2C5XE92_9PEZI</name>
<protein>
    <recommendedName>
        <fullName evidence="4">Cleavage and polyadenylation specificity factor subunit 2</fullName>
    </recommendedName>
    <alternativeName>
        <fullName evidence="4">Cleavage and polyadenylation specificity factor 100 kDa subunit</fullName>
    </alternativeName>
</protein>
<dbReference type="InterPro" id="IPR027075">
    <property type="entry name" value="CPSF2"/>
</dbReference>
<dbReference type="InterPro" id="IPR011108">
    <property type="entry name" value="RMMBL"/>
</dbReference>
<dbReference type="EMBL" id="APWK03000018">
    <property type="protein sequence ID" value="PHH54890.1"/>
    <property type="molecule type" value="Genomic_DNA"/>
</dbReference>
<dbReference type="GO" id="GO:0005847">
    <property type="term" value="C:mRNA cleavage and polyadenylation specificity factor complex"/>
    <property type="evidence" value="ECO:0007669"/>
    <property type="project" value="InterPro"/>
</dbReference>
<dbReference type="Gene3D" id="3.40.50.10890">
    <property type="match status" value="1"/>
</dbReference>
<keyword evidence="3 4" id="KW-0539">Nucleus</keyword>
<feature type="region of interest" description="Disordered" evidence="5">
    <location>
        <begin position="642"/>
        <end position="699"/>
    </location>
</feature>
<evidence type="ECO:0000256" key="5">
    <source>
        <dbReference type="SAM" id="MobiDB-lite"/>
    </source>
</evidence>
<dbReference type="InterPro" id="IPR001279">
    <property type="entry name" value="Metallo-B-lactamas"/>
</dbReference>
<dbReference type="InterPro" id="IPR025069">
    <property type="entry name" value="Cpsf2_C"/>
</dbReference>
<dbReference type="SMART" id="SM01027">
    <property type="entry name" value="Beta-Casp"/>
    <property type="match status" value="1"/>
</dbReference>
<dbReference type="InterPro" id="IPR036866">
    <property type="entry name" value="RibonucZ/Hydroxyglut_hydro"/>
</dbReference>
<accession>A0A2C5XE92</accession>
<evidence type="ECO:0000256" key="3">
    <source>
        <dbReference type="ARBA" id="ARBA00023242"/>
    </source>
</evidence>
<dbReference type="SUPFAM" id="SSF56281">
    <property type="entry name" value="Metallo-hydrolase/oxidoreductase"/>
    <property type="match status" value="1"/>
</dbReference>
<evidence type="ECO:0000259" key="6">
    <source>
        <dbReference type="SMART" id="SM01027"/>
    </source>
</evidence>
<evidence type="ECO:0000256" key="1">
    <source>
        <dbReference type="ARBA" id="ARBA00004123"/>
    </source>
</evidence>
<reference evidence="7 8" key="2">
    <citation type="journal article" date="2013" name="IMA Fungus">
        <title>IMA Genome-F 1: Ceratocystis fimbriata: Draft nuclear genome sequence for the plant pathogen, Ceratocystis fimbriata.</title>
        <authorList>
            <person name="Wilken P.M."/>
            <person name="Steenkamp E.T."/>
            <person name="Wingfield M.J."/>
            <person name="de Beer Z.W."/>
            <person name="Wingfield B.D."/>
        </authorList>
    </citation>
    <scope>NUCLEOTIDE SEQUENCE [LARGE SCALE GENOMIC DNA]</scope>
    <source>
        <strain evidence="7 8">CBS 114723</strain>
    </source>
</reference>
<feature type="domain" description="Beta-Casp" evidence="6">
    <location>
        <begin position="299"/>
        <end position="462"/>
    </location>
</feature>
<feature type="compositionally biased region" description="Low complexity" evidence="5">
    <location>
        <begin position="131"/>
        <end position="146"/>
    </location>
</feature>
<dbReference type="AlphaFoldDB" id="A0A2C5XE92"/>
<comment type="similarity">
    <text evidence="4">Belongs to the metallo-beta-lactamase superfamily. RNA-metabolizing metallo-beta-lactamase-like family. CPSF2/YSH1 subfamily.</text>
</comment>
<dbReference type="InterPro" id="IPR022712">
    <property type="entry name" value="Beta_Casp"/>
</dbReference>
<comment type="caution">
    <text evidence="7">The sequence shown here is derived from an EMBL/GenBank/DDBJ whole genome shotgun (WGS) entry which is preliminary data.</text>
</comment>
<gene>
    <name evidence="7" type="primary">cft2</name>
    <name evidence="7" type="ORF">CFIMG_001254RA</name>
</gene>
<dbReference type="Pfam" id="PF10996">
    <property type="entry name" value="Beta-Casp"/>
    <property type="match status" value="1"/>
</dbReference>
<feature type="region of interest" description="Disordered" evidence="5">
    <location>
        <begin position="357"/>
        <end position="387"/>
    </location>
</feature>
<feature type="compositionally biased region" description="Polar residues" evidence="5">
    <location>
        <begin position="672"/>
        <end position="693"/>
    </location>
</feature>
<dbReference type="STRING" id="1035309.A0A2C5XE92"/>
<proteinExistence type="inferred from homology"/>
<dbReference type="GO" id="GO:0003723">
    <property type="term" value="F:RNA binding"/>
    <property type="evidence" value="ECO:0007669"/>
    <property type="project" value="UniProtKB-KW"/>
</dbReference>
<feature type="region of interest" description="Disordered" evidence="5">
    <location>
        <begin position="542"/>
        <end position="566"/>
    </location>
</feature>
<comment type="subcellular location">
    <subcellularLocation>
        <location evidence="1 4">Nucleus</location>
    </subcellularLocation>
</comment>
<reference evidence="7 8" key="1">
    <citation type="journal article" date="2013" name="Fungal Biol.">
        <title>Analysis of microsatellite markers in the genome of the plant pathogen Ceratocystis fimbriata.</title>
        <authorList>
            <person name="Simpson M.C."/>
            <person name="Wilken P.M."/>
            <person name="Coetzee M.P."/>
            <person name="Wingfield M.J."/>
            <person name="Wingfield B.D."/>
        </authorList>
    </citation>
    <scope>NUCLEOTIDE SEQUENCE [LARGE SCALE GENOMIC DNA]</scope>
    <source>
        <strain evidence="7 8">CBS 114723</strain>
    </source>
</reference>
<dbReference type="Proteomes" id="UP000222788">
    <property type="component" value="Unassembled WGS sequence"/>
</dbReference>
<dbReference type="Pfam" id="PF13299">
    <property type="entry name" value="CPSF100_C"/>
    <property type="match status" value="1"/>
</dbReference>
<feature type="compositionally biased region" description="Acidic residues" evidence="5">
    <location>
        <begin position="546"/>
        <end position="562"/>
    </location>
</feature>
<keyword evidence="2 4" id="KW-0507">mRNA processing</keyword>
<evidence type="ECO:0000313" key="7">
    <source>
        <dbReference type="EMBL" id="PHH54890.1"/>
    </source>
</evidence>
<evidence type="ECO:0000256" key="2">
    <source>
        <dbReference type="ARBA" id="ARBA00022664"/>
    </source>
</evidence>
<dbReference type="OrthoDB" id="64353at2759"/>
<dbReference type="GO" id="GO:0006397">
    <property type="term" value="P:mRNA processing"/>
    <property type="evidence" value="ECO:0007669"/>
    <property type="project" value="UniProtKB-KW"/>
</dbReference>
<organism evidence="7 8">
    <name type="scientific">Ceratocystis fimbriata CBS 114723</name>
    <dbReference type="NCBI Taxonomy" id="1035309"/>
    <lineage>
        <taxon>Eukaryota</taxon>
        <taxon>Fungi</taxon>
        <taxon>Dikarya</taxon>
        <taxon>Ascomycota</taxon>
        <taxon>Pezizomycotina</taxon>
        <taxon>Sordariomycetes</taxon>
        <taxon>Hypocreomycetidae</taxon>
        <taxon>Microascales</taxon>
        <taxon>Ceratocystidaceae</taxon>
        <taxon>Ceratocystis</taxon>
    </lineage>
</organism>
<feature type="region of interest" description="Disordered" evidence="5">
    <location>
        <begin position="126"/>
        <end position="146"/>
    </location>
</feature>